<feature type="binding site" evidence="6">
    <location>
        <begin position="70"/>
        <end position="73"/>
    </location>
    <ligand>
        <name>NADP(+)</name>
        <dbReference type="ChEBI" id="CHEBI:58349"/>
    </ligand>
</feature>
<protein>
    <recommendedName>
        <fullName evidence="4 5">Pyrroline-5-carboxylate reductase</fullName>
        <shortName evidence="4">P5C reductase</shortName>
        <shortName evidence="4">P5CR</shortName>
        <ecNumber evidence="4 5">1.5.1.2</ecNumber>
    </recommendedName>
    <alternativeName>
        <fullName evidence="4">PCA reductase</fullName>
    </alternativeName>
</protein>
<evidence type="ECO:0000259" key="7">
    <source>
        <dbReference type="Pfam" id="PF03807"/>
    </source>
</evidence>
<accession>A0A1E5Q8H9</accession>
<dbReference type="UniPathway" id="UPA00098">
    <property type="reaction ID" value="UER00361"/>
</dbReference>
<evidence type="ECO:0000256" key="6">
    <source>
        <dbReference type="PIRSR" id="PIRSR000193-1"/>
    </source>
</evidence>
<comment type="similarity">
    <text evidence="1 4">Belongs to the pyrroline-5-carboxylate reductase family.</text>
</comment>
<dbReference type="Pfam" id="PF14748">
    <property type="entry name" value="P5CR_dimer"/>
    <property type="match status" value="1"/>
</dbReference>
<keyword evidence="4" id="KW-0641">Proline biosynthesis</keyword>
<evidence type="ECO:0000256" key="3">
    <source>
        <dbReference type="ARBA" id="ARBA00023002"/>
    </source>
</evidence>
<dbReference type="NCBIfam" id="TIGR00112">
    <property type="entry name" value="proC"/>
    <property type="match status" value="1"/>
</dbReference>
<dbReference type="InterPro" id="IPR008927">
    <property type="entry name" value="6-PGluconate_DH-like_C_sf"/>
</dbReference>
<comment type="catalytic activity">
    <reaction evidence="4">
        <text>L-proline + NADP(+) = (S)-1-pyrroline-5-carboxylate + NADPH + 2 H(+)</text>
        <dbReference type="Rhea" id="RHEA:14109"/>
        <dbReference type="ChEBI" id="CHEBI:15378"/>
        <dbReference type="ChEBI" id="CHEBI:17388"/>
        <dbReference type="ChEBI" id="CHEBI:57783"/>
        <dbReference type="ChEBI" id="CHEBI:58349"/>
        <dbReference type="ChEBI" id="CHEBI:60039"/>
        <dbReference type="EC" id="1.5.1.2"/>
    </reaction>
</comment>
<sequence>MPKLLLVGCGKMGGALLEGWLDQGTNASDITIVEPSTELAATLAGKYGVLAVSDAHDLPKGYAPSVAVLAVKPQVMNQILPPYQNLAKAGTVFLSIAAGRTIASFEMILGSEAAIVRAMPNTPASVGRGITVGCANANVSGKQRKLCDQLLQAVGDVEWVDEERHMDAVTAVSGSGPAYIFLLAEAMSAAGRKVGLSPELSDKLARVTVAGAGELLHQSSEPASTLRQNVTSPGGTTAAALDVLMAPDGLEDLMSKAIEAATRRSKELAG</sequence>
<dbReference type="EC" id="1.5.1.2" evidence="4 5"/>
<comment type="subcellular location">
    <subcellularLocation>
        <location evidence="4">Cytoplasm</location>
    </subcellularLocation>
</comment>
<dbReference type="PIRSF" id="PIRSF000193">
    <property type="entry name" value="Pyrrol-5-carb_rd"/>
    <property type="match status" value="1"/>
</dbReference>
<dbReference type="GO" id="GO:0005737">
    <property type="term" value="C:cytoplasm"/>
    <property type="evidence" value="ECO:0007669"/>
    <property type="project" value="UniProtKB-SubCell"/>
</dbReference>
<comment type="caution">
    <text evidence="9">The sequence shown here is derived from an EMBL/GenBank/DDBJ whole genome shotgun (WGS) entry which is preliminary data.</text>
</comment>
<keyword evidence="4" id="KW-0028">Amino-acid biosynthesis</keyword>
<dbReference type="Gene3D" id="1.10.3730.10">
    <property type="entry name" value="ProC C-terminal domain-like"/>
    <property type="match status" value="1"/>
</dbReference>
<dbReference type="GO" id="GO:0004735">
    <property type="term" value="F:pyrroline-5-carboxylate reductase activity"/>
    <property type="evidence" value="ECO:0007669"/>
    <property type="project" value="UniProtKB-UniRule"/>
</dbReference>
<organism evidence="9 10">
    <name type="scientific">Magnetovibrio blakemorei</name>
    <dbReference type="NCBI Taxonomy" id="28181"/>
    <lineage>
        <taxon>Bacteria</taxon>
        <taxon>Pseudomonadati</taxon>
        <taxon>Pseudomonadota</taxon>
        <taxon>Alphaproteobacteria</taxon>
        <taxon>Rhodospirillales</taxon>
        <taxon>Magnetovibrionaceae</taxon>
        <taxon>Magnetovibrio</taxon>
    </lineage>
</organism>
<evidence type="ECO:0000313" key="10">
    <source>
        <dbReference type="Proteomes" id="UP000095347"/>
    </source>
</evidence>
<dbReference type="FunFam" id="1.10.3730.10:FF:000001">
    <property type="entry name" value="Pyrroline-5-carboxylate reductase"/>
    <property type="match status" value="1"/>
</dbReference>
<evidence type="ECO:0000256" key="4">
    <source>
        <dbReference type="HAMAP-Rule" id="MF_01925"/>
    </source>
</evidence>
<dbReference type="AlphaFoldDB" id="A0A1E5Q8H9"/>
<comment type="catalytic activity">
    <reaction evidence="4">
        <text>L-proline + NAD(+) = (S)-1-pyrroline-5-carboxylate + NADH + 2 H(+)</text>
        <dbReference type="Rhea" id="RHEA:14105"/>
        <dbReference type="ChEBI" id="CHEBI:15378"/>
        <dbReference type="ChEBI" id="CHEBI:17388"/>
        <dbReference type="ChEBI" id="CHEBI:57540"/>
        <dbReference type="ChEBI" id="CHEBI:57945"/>
        <dbReference type="ChEBI" id="CHEBI:60039"/>
        <dbReference type="EC" id="1.5.1.2"/>
    </reaction>
</comment>
<proteinExistence type="inferred from homology"/>
<dbReference type="OrthoDB" id="9805754at2"/>
<dbReference type="SUPFAM" id="SSF48179">
    <property type="entry name" value="6-phosphogluconate dehydrogenase C-terminal domain-like"/>
    <property type="match status" value="1"/>
</dbReference>
<evidence type="ECO:0000256" key="5">
    <source>
        <dbReference type="NCBIfam" id="TIGR00112"/>
    </source>
</evidence>
<evidence type="ECO:0000313" key="9">
    <source>
        <dbReference type="EMBL" id="OEJ67094.1"/>
    </source>
</evidence>
<dbReference type="InterPro" id="IPR028939">
    <property type="entry name" value="P5C_Rdtase_cat_N"/>
</dbReference>
<comment type="function">
    <text evidence="4">Catalyzes the reduction of 1-pyrroline-5-carboxylate (PCA) to L-proline.</text>
</comment>
<dbReference type="HAMAP" id="MF_01925">
    <property type="entry name" value="P5C_reductase"/>
    <property type="match status" value="1"/>
</dbReference>
<dbReference type="SUPFAM" id="SSF51735">
    <property type="entry name" value="NAD(P)-binding Rossmann-fold domains"/>
    <property type="match status" value="1"/>
</dbReference>
<dbReference type="InterPro" id="IPR036291">
    <property type="entry name" value="NAD(P)-bd_dom_sf"/>
</dbReference>
<dbReference type="RefSeq" id="WP_069957924.1">
    <property type="nucleotide sequence ID" value="NZ_MCGG01000025.1"/>
</dbReference>
<evidence type="ECO:0000256" key="2">
    <source>
        <dbReference type="ARBA" id="ARBA00022857"/>
    </source>
</evidence>
<dbReference type="InterPro" id="IPR000304">
    <property type="entry name" value="Pyrroline-COOH_reductase"/>
</dbReference>
<dbReference type="EMBL" id="MCGG01000025">
    <property type="protein sequence ID" value="OEJ67094.1"/>
    <property type="molecule type" value="Genomic_DNA"/>
</dbReference>
<keyword evidence="3 4" id="KW-0560">Oxidoreductase</keyword>
<dbReference type="InterPro" id="IPR029036">
    <property type="entry name" value="P5CR_dimer"/>
</dbReference>
<feature type="domain" description="Pyrroline-5-carboxylate reductase dimerisation" evidence="8">
    <location>
        <begin position="163"/>
        <end position="268"/>
    </location>
</feature>
<dbReference type="Gene3D" id="3.40.50.720">
    <property type="entry name" value="NAD(P)-binding Rossmann-like Domain"/>
    <property type="match status" value="1"/>
</dbReference>
<reference evidence="10" key="1">
    <citation type="submission" date="2016-07" db="EMBL/GenBank/DDBJ databases">
        <authorList>
            <person name="Florea S."/>
            <person name="Webb J.S."/>
            <person name="Jaromczyk J."/>
            <person name="Schardl C.L."/>
        </authorList>
    </citation>
    <scope>NUCLEOTIDE SEQUENCE [LARGE SCALE GENOMIC DNA]</scope>
    <source>
        <strain evidence="10">MV-1</strain>
    </source>
</reference>
<gene>
    <name evidence="4" type="primary">proC</name>
    <name evidence="9" type="ORF">BEN30_09960</name>
</gene>
<dbReference type="STRING" id="28181.BEN30_09960"/>
<comment type="pathway">
    <text evidence="4">Amino-acid biosynthesis; L-proline biosynthesis; L-proline from L-glutamate 5-semialdehyde: step 1/1.</text>
</comment>
<keyword evidence="4" id="KW-0963">Cytoplasm</keyword>
<keyword evidence="2 4" id="KW-0521">NADP</keyword>
<dbReference type="PANTHER" id="PTHR11645">
    <property type="entry name" value="PYRROLINE-5-CARBOXYLATE REDUCTASE"/>
    <property type="match status" value="1"/>
</dbReference>
<dbReference type="Pfam" id="PF03807">
    <property type="entry name" value="F420_oxidored"/>
    <property type="match status" value="1"/>
</dbReference>
<dbReference type="Proteomes" id="UP000095347">
    <property type="component" value="Unassembled WGS sequence"/>
</dbReference>
<keyword evidence="10" id="KW-1185">Reference proteome</keyword>
<name>A0A1E5Q8H9_9PROT</name>
<dbReference type="PANTHER" id="PTHR11645:SF0">
    <property type="entry name" value="PYRROLINE-5-CARBOXYLATE REDUCTASE 3"/>
    <property type="match status" value="1"/>
</dbReference>
<evidence type="ECO:0000259" key="8">
    <source>
        <dbReference type="Pfam" id="PF14748"/>
    </source>
</evidence>
<evidence type="ECO:0000256" key="1">
    <source>
        <dbReference type="ARBA" id="ARBA00005525"/>
    </source>
</evidence>
<dbReference type="GO" id="GO:0055129">
    <property type="term" value="P:L-proline biosynthetic process"/>
    <property type="evidence" value="ECO:0007669"/>
    <property type="project" value="UniProtKB-UniRule"/>
</dbReference>
<feature type="domain" description="Pyrroline-5-carboxylate reductase catalytic N-terminal" evidence="7">
    <location>
        <begin position="6"/>
        <end position="99"/>
    </location>
</feature>